<sequence>MLKLWVPATNLTSDNSVGKLLIRSLQIGSTQDTRIIFIVYLIVLTTYLLLDLTKRSALASPNLVPSDTKGMEQPKQSFWQPQAIATNARCALPLLPAQPAHPGAAQKSTNLLKSCYLERQNRPLADTIALKEAIDWVKYIELFDLKRLNSDTPTAPVPNSQNSSNADQIALTDSIDWVKYIEIFDLKQLNLLQPGDLFTLPLFPRTFPPVPTDRPFVAPSAPLVPALPQPNSTPIQNPKLQPSPATVTDPRYLIAPRQIDLGQFNPALTQIVVNDVPINHRSQTEVTGGIETGDRRTTDVGLNATTAFGVQAQESVSNKRVYRLDYRSNYSQIRTLRQQRAIKTTTIIPETLFGMRQQISFTGDCFAGMNGGSSVSATGEKLICSYLPGLKTDESTINQQTLLPTRIPSTSNFGDIATPASLLAMKEPGFQGGADGQLMGLDFYFPRIGAQPGNTQSQTSSFDRFESNTTVPMVSIGRVHQVILANGTNTAISRTVRGFNYILNDANSGWNAAISAATELLPDLETSLPNGKKGGSTAVDRNLILATNNNRTPENSFTAYYSGIGTGKTPKENGFTSANYHGIWIGFSPVIERQVAIVSPVYQLLGPERVVLAAGGEGGPESNSEVIAAVNQTDFDSSTITNAYVQTYLTTYEREVNTISSTTIRERTNYFPHLSATGNITTADSVLRYYTGFIFNPNNTSVASAHKAYAGVDFTKVDGKLSYNLGAIGYLNPDSEYYSKLTGTISQQLSLGKNPAYNMSLFAGFNYAIDGTKIFDEVSFKSANSYVNVGARANLGSVSVGTNYYIATGLTNSIGDLISTNASWRISDGLVLAGYYTPVNNNVARSPFGASASIRLGSNSYSPTLSLSWNRNETDLGINADNTRGGVRDNVFSIYLRFDSPPNSFK</sequence>
<dbReference type="AlphaFoldDB" id="A0A2T1GF95"/>
<dbReference type="Proteomes" id="UP000238937">
    <property type="component" value="Unassembled WGS sequence"/>
</dbReference>
<evidence type="ECO:0000313" key="2">
    <source>
        <dbReference type="EMBL" id="PSB56261.1"/>
    </source>
</evidence>
<keyword evidence="1" id="KW-1133">Transmembrane helix</keyword>
<proteinExistence type="predicted"/>
<dbReference type="RefSeq" id="WP_106304914.1">
    <property type="nucleotide sequence ID" value="NZ_PVWO01000136.1"/>
</dbReference>
<keyword evidence="1" id="KW-0472">Membrane</keyword>
<dbReference type="EMBL" id="PVWO01000136">
    <property type="protein sequence ID" value="PSB56261.1"/>
    <property type="molecule type" value="Genomic_DNA"/>
</dbReference>
<evidence type="ECO:0000256" key="1">
    <source>
        <dbReference type="SAM" id="Phobius"/>
    </source>
</evidence>
<dbReference type="OrthoDB" id="436996at2"/>
<organism evidence="2 3">
    <name type="scientific">Chamaesiphon polymorphus CCALA 037</name>
    <dbReference type="NCBI Taxonomy" id="2107692"/>
    <lineage>
        <taxon>Bacteria</taxon>
        <taxon>Bacillati</taxon>
        <taxon>Cyanobacteriota</taxon>
        <taxon>Cyanophyceae</taxon>
        <taxon>Gomontiellales</taxon>
        <taxon>Chamaesiphonaceae</taxon>
        <taxon>Chamaesiphon</taxon>
    </lineage>
</organism>
<keyword evidence="3" id="KW-1185">Reference proteome</keyword>
<gene>
    <name evidence="2" type="ORF">C7B77_12470</name>
</gene>
<protein>
    <submittedName>
        <fullName evidence="2">Uncharacterized protein</fullName>
    </submittedName>
</protein>
<reference evidence="2 3" key="1">
    <citation type="submission" date="2018-03" db="EMBL/GenBank/DDBJ databases">
        <title>The ancient ancestry and fast evolution of plastids.</title>
        <authorList>
            <person name="Moore K.R."/>
            <person name="Magnabosco C."/>
            <person name="Momper L."/>
            <person name="Gold D.A."/>
            <person name="Bosak T."/>
            <person name="Fournier G.P."/>
        </authorList>
    </citation>
    <scope>NUCLEOTIDE SEQUENCE [LARGE SCALE GENOMIC DNA]</scope>
    <source>
        <strain evidence="2 3">CCALA 037</strain>
    </source>
</reference>
<evidence type="ECO:0000313" key="3">
    <source>
        <dbReference type="Proteomes" id="UP000238937"/>
    </source>
</evidence>
<accession>A0A2T1GF95</accession>
<feature type="transmembrane region" description="Helical" evidence="1">
    <location>
        <begin position="33"/>
        <end position="50"/>
    </location>
</feature>
<comment type="caution">
    <text evidence="2">The sequence shown here is derived from an EMBL/GenBank/DDBJ whole genome shotgun (WGS) entry which is preliminary data.</text>
</comment>
<keyword evidence="1" id="KW-0812">Transmembrane</keyword>
<name>A0A2T1GF95_9CYAN</name>